<evidence type="ECO:0000313" key="1">
    <source>
        <dbReference type="EMBL" id="TDO86467.1"/>
    </source>
</evidence>
<protein>
    <submittedName>
        <fullName evidence="1">Uncharacterized protein</fullName>
    </submittedName>
</protein>
<dbReference type="EMBL" id="SNWX01000014">
    <property type="protein sequence ID" value="TDO86467.1"/>
    <property type="molecule type" value="Genomic_DNA"/>
</dbReference>
<name>A0A4R6LNC1_9FIRM</name>
<evidence type="ECO:0000313" key="2">
    <source>
        <dbReference type="Proteomes" id="UP000295064"/>
    </source>
</evidence>
<reference evidence="1 2" key="1">
    <citation type="submission" date="2019-03" db="EMBL/GenBank/DDBJ databases">
        <title>Subsurface microbial communities from deep shales in Ohio and West Virginia, USA.</title>
        <authorList>
            <person name="Wrighton K."/>
        </authorList>
    </citation>
    <scope>NUCLEOTIDE SEQUENCE [LARGE SCALE GENOMIC DNA]</scope>
    <source>
        <strain evidence="1 2">MA284_T2</strain>
    </source>
</reference>
<comment type="caution">
    <text evidence="1">The sequence shown here is derived from an EMBL/GenBank/DDBJ whole genome shotgun (WGS) entry which is preliminary data.</text>
</comment>
<proteinExistence type="predicted"/>
<organism evidence="1 2">
    <name type="scientific">Halanaerobium saccharolyticum</name>
    <dbReference type="NCBI Taxonomy" id="43595"/>
    <lineage>
        <taxon>Bacteria</taxon>
        <taxon>Bacillati</taxon>
        <taxon>Bacillota</taxon>
        <taxon>Clostridia</taxon>
        <taxon>Halanaerobiales</taxon>
        <taxon>Halanaerobiaceae</taxon>
        <taxon>Halanaerobium</taxon>
    </lineage>
</organism>
<gene>
    <name evidence="1" type="ORF">DFR79_11439</name>
</gene>
<dbReference type="Proteomes" id="UP000295064">
    <property type="component" value="Unassembled WGS sequence"/>
</dbReference>
<sequence length="84" mass="9808">MSKFKVDVNWIERHGGNLIIETENEKEAIELLKSDQNRLLEIMIDKYANETFDYVGEIIVNRCSDEMDDSSIDVVIKDDEINKE</sequence>
<dbReference type="RefSeq" id="WP_114489380.1">
    <property type="nucleotide sequence ID" value="NZ_SNWX01000014.1"/>
</dbReference>
<dbReference type="AlphaFoldDB" id="A0A4R6LNC1"/>
<accession>A0A4R6LNC1</accession>
<dbReference type="OrthoDB" id="2112917at2"/>